<evidence type="ECO:0000313" key="2">
    <source>
        <dbReference type="Proteomes" id="UP001609175"/>
    </source>
</evidence>
<dbReference type="EMBL" id="JBIMSO010000116">
    <property type="protein sequence ID" value="MFH5211436.1"/>
    <property type="molecule type" value="Genomic_DNA"/>
</dbReference>
<comment type="caution">
    <text evidence="1">The sequence shown here is derived from an EMBL/GenBank/DDBJ whole genome shotgun (WGS) entry which is preliminary data.</text>
</comment>
<evidence type="ECO:0000313" key="1">
    <source>
        <dbReference type="EMBL" id="MFH5211436.1"/>
    </source>
</evidence>
<sequence>MHLFVRGGQLFLPSGMLKTTPTVIVSTSVAKVTGWVVDGAYPGSSISSDGLVANGGKSGATVAASCVVSNGSAGSRSVTLSLRLNGSVIATGSAQAVGAFSSATAGVSTSTTVANGDVLELWAIGTGTLTIASDAASYVRIT</sequence>
<name>A0ABW7JTU6_9NOCA</name>
<reference evidence="1 2" key="1">
    <citation type="submission" date="2024-10" db="EMBL/GenBank/DDBJ databases">
        <authorList>
            <person name="Riesco R."/>
        </authorList>
    </citation>
    <scope>NUCLEOTIDE SEQUENCE [LARGE SCALE GENOMIC DNA]</scope>
    <source>
        <strain evidence="1 2">NCIMB 15449</strain>
    </source>
</reference>
<gene>
    <name evidence="1" type="ORF">ACHIPZ_25010</name>
</gene>
<protein>
    <submittedName>
        <fullName evidence="1">Uncharacterized protein</fullName>
    </submittedName>
</protein>
<accession>A0ABW7JTU6</accession>
<dbReference type="RefSeq" id="WP_395117915.1">
    <property type="nucleotide sequence ID" value="NZ_JBIMSO010000116.1"/>
</dbReference>
<dbReference type="Proteomes" id="UP001609175">
    <property type="component" value="Unassembled WGS sequence"/>
</dbReference>
<organism evidence="1 2">
    <name type="scientific">Antrihabitans spumae</name>
    <dbReference type="NCBI Taxonomy" id="3373370"/>
    <lineage>
        <taxon>Bacteria</taxon>
        <taxon>Bacillati</taxon>
        <taxon>Actinomycetota</taxon>
        <taxon>Actinomycetes</taxon>
        <taxon>Mycobacteriales</taxon>
        <taxon>Nocardiaceae</taxon>
        <taxon>Antrihabitans</taxon>
    </lineage>
</organism>
<proteinExistence type="predicted"/>